<reference evidence="7 8" key="1">
    <citation type="submission" date="2020-10" db="EMBL/GenBank/DDBJ databases">
        <title>The Coptis chinensis genome and diversification of protoberbering-type alkaloids.</title>
        <authorList>
            <person name="Wang B."/>
            <person name="Shu S."/>
            <person name="Song C."/>
            <person name="Liu Y."/>
        </authorList>
    </citation>
    <scope>NUCLEOTIDE SEQUENCE [LARGE SCALE GENOMIC DNA]</scope>
    <source>
        <strain evidence="7">HL-2020</strain>
        <tissue evidence="7">Leaf</tissue>
    </source>
</reference>
<comment type="subcellular location">
    <subcellularLocation>
        <location evidence="1">Secreted</location>
    </subcellularLocation>
</comment>
<evidence type="ECO:0000313" key="8">
    <source>
        <dbReference type="Proteomes" id="UP000631114"/>
    </source>
</evidence>
<dbReference type="GO" id="GO:0016671">
    <property type="term" value="F:oxidoreductase activity, acting on a sulfur group of donors, disulfide as acceptor"/>
    <property type="evidence" value="ECO:0007669"/>
    <property type="project" value="InterPro"/>
</dbReference>
<keyword evidence="5" id="KW-0325">Glycoprotein</keyword>
<evidence type="ECO:0000256" key="4">
    <source>
        <dbReference type="ARBA" id="ARBA00022729"/>
    </source>
</evidence>
<proteinExistence type="inferred from homology"/>
<evidence type="ECO:0000313" key="7">
    <source>
        <dbReference type="EMBL" id="KAF9595427.1"/>
    </source>
</evidence>
<name>A0A835HBX7_9MAGN</name>
<evidence type="ECO:0000256" key="3">
    <source>
        <dbReference type="ARBA" id="ARBA00022525"/>
    </source>
</evidence>
<accession>A0A835HBX7</accession>
<feature type="signal peptide" evidence="6">
    <location>
        <begin position="1"/>
        <end position="19"/>
    </location>
</feature>
<keyword evidence="8" id="KW-1185">Reference proteome</keyword>
<evidence type="ECO:0000256" key="2">
    <source>
        <dbReference type="ARBA" id="ARBA00005679"/>
    </source>
</evidence>
<dbReference type="Proteomes" id="UP000631114">
    <property type="component" value="Unassembled WGS sequence"/>
</dbReference>
<evidence type="ECO:0000256" key="1">
    <source>
        <dbReference type="ARBA" id="ARBA00004613"/>
    </source>
</evidence>
<comment type="similarity">
    <text evidence="2">Belongs to the GILT family.</text>
</comment>
<evidence type="ECO:0000256" key="5">
    <source>
        <dbReference type="ARBA" id="ARBA00023180"/>
    </source>
</evidence>
<organism evidence="7 8">
    <name type="scientific">Coptis chinensis</name>
    <dbReference type="NCBI Taxonomy" id="261450"/>
    <lineage>
        <taxon>Eukaryota</taxon>
        <taxon>Viridiplantae</taxon>
        <taxon>Streptophyta</taxon>
        <taxon>Embryophyta</taxon>
        <taxon>Tracheophyta</taxon>
        <taxon>Spermatophyta</taxon>
        <taxon>Magnoliopsida</taxon>
        <taxon>Ranunculales</taxon>
        <taxon>Ranunculaceae</taxon>
        <taxon>Coptidoideae</taxon>
        <taxon>Coptis</taxon>
    </lineage>
</organism>
<dbReference type="OrthoDB" id="958254at2759"/>
<comment type="caution">
    <text evidence="7">The sequence shown here is derived from an EMBL/GenBank/DDBJ whole genome shotgun (WGS) entry which is preliminary data.</text>
</comment>
<feature type="chain" id="PRO_5032443748" description="Gamma-interferon-inducible lysosomal thiol reductase" evidence="6">
    <location>
        <begin position="20"/>
        <end position="208"/>
    </location>
</feature>
<dbReference type="PANTHER" id="PTHR13234">
    <property type="entry name" value="GAMMA-INTERFERON INDUCIBLE LYSOSOMAL THIOL REDUCTASE GILT"/>
    <property type="match status" value="1"/>
</dbReference>
<dbReference type="EMBL" id="JADFTS010000007">
    <property type="protein sequence ID" value="KAF9595427.1"/>
    <property type="molecule type" value="Genomic_DNA"/>
</dbReference>
<protein>
    <recommendedName>
        <fullName evidence="9">Gamma-interferon-inducible lysosomal thiol reductase</fullName>
    </recommendedName>
</protein>
<dbReference type="Pfam" id="PF03227">
    <property type="entry name" value="GILT"/>
    <property type="match status" value="1"/>
</dbReference>
<dbReference type="InterPro" id="IPR004911">
    <property type="entry name" value="Interferon-induced_GILT"/>
</dbReference>
<feature type="non-terminal residue" evidence="7">
    <location>
        <position position="208"/>
    </location>
</feature>
<keyword evidence="4 6" id="KW-0732">Signal</keyword>
<evidence type="ECO:0000256" key="6">
    <source>
        <dbReference type="SAM" id="SignalP"/>
    </source>
</evidence>
<dbReference type="AlphaFoldDB" id="A0A835HBX7"/>
<evidence type="ECO:0008006" key="9">
    <source>
        <dbReference type="Google" id="ProtNLM"/>
    </source>
</evidence>
<dbReference type="PANTHER" id="PTHR13234:SF8">
    <property type="entry name" value="GAMMA-INTERFERON-INDUCIBLE LYSOSOMAL THIOL REDUCTASE"/>
    <property type="match status" value="1"/>
</dbReference>
<gene>
    <name evidence="7" type="ORF">IFM89_000345</name>
</gene>
<keyword evidence="3" id="KW-0964">Secreted</keyword>
<dbReference type="GO" id="GO:0005576">
    <property type="term" value="C:extracellular region"/>
    <property type="evidence" value="ECO:0007669"/>
    <property type="project" value="UniProtKB-SubCell"/>
</dbReference>
<sequence>RSAFFVSYLLLFIFSYVSAAASKNNVSVVPVTLYYEALCPSSARFIVKELGEIFQNDIIDIINLHLVPYGNAKLGPPDNTSITCQFGETECLLNTVEACAIHAWPKLDKYYTYLRCIESRVVKKNYTWQYCSNITGLPQEPIDECLKSGLGKQLELQYANETNSLNPPHEFLPWVVVDEKPLKQVRSGPYSVFFLKFVFLSLCKAIIK</sequence>